<dbReference type="EMBL" id="MHNN01000027">
    <property type="protein sequence ID" value="OGZ44842.1"/>
    <property type="molecule type" value="Genomic_DNA"/>
</dbReference>
<name>A0A1G2G443_9BACT</name>
<accession>A0A1G2G443</accession>
<sequence length="114" mass="13117">MKIVKNSISKDELKHIANEQYGDMVKVVVDLEHEIMTVGGEFHADGELVLMEQEGARREYTWGINLYPDAQGDDFIEYDSMINLKPAFGNRTRNVTDKEICEKIKRVVEKLVTQ</sequence>
<gene>
    <name evidence="1" type="ORF">A3J54_00660</name>
</gene>
<dbReference type="AlphaFoldDB" id="A0A1G2G443"/>
<dbReference type="STRING" id="1802117.A3J54_00660"/>
<organism evidence="1 2">
    <name type="scientific">Candidatus Ryanbacteria bacterium RIFCSPHIGHO2_02_FULL_45_13b</name>
    <dbReference type="NCBI Taxonomy" id="1802117"/>
    <lineage>
        <taxon>Bacteria</taxon>
        <taxon>Candidatus Ryaniibacteriota</taxon>
    </lineage>
</organism>
<comment type="caution">
    <text evidence="1">The sequence shown here is derived from an EMBL/GenBank/DDBJ whole genome shotgun (WGS) entry which is preliminary data.</text>
</comment>
<dbReference type="Proteomes" id="UP000176576">
    <property type="component" value="Unassembled WGS sequence"/>
</dbReference>
<dbReference type="InterPro" id="IPR043731">
    <property type="entry name" value="DUF5674"/>
</dbReference>
<reference evidence="1 2" key="1">
    <citation type="journal article" date="2016" name="Nat. Commun.">
        <title>Thousands of microbial genomes shed light on interconnected biogeochemical processes in an aquifer system.</title>
        <authorList>
            <person name="Anantharaman K."/>
            <person name="Brown C.T."/>
            <person name="Hug L.A."/>
            <person name="Sharon I."/>
            <person name="Castelle C.J."/>
            <person name="Probst A.J."/>
            <person name="Thomas B.C."/>
            <person name="Singh A."/>
            <person name="Wilkins M.J."/>
            <person name="Karaoz U."/>
            <person name="Brodie E.L."/>
            <person name="Williams K.H."/>
            <person name="Hubbard S.S."/>
            <person name="Banfield J.F."/>
        </authorList>
    </citation>
    <scope>NUCLEOTIDE SEQUENCE [LARGE SCALE GENOMIC DNA]</scope>
</reference>
<proteinExistence type="predicted"/>
<evidence type="ECO:0000313" key="1">
    <source>
        <dbReference type="EMBL" id="OGZ44842.1"/>
    </source>
</evidence>
<protein>
    <submittedName>
        <fullName evidence="1">Uncharacterized protein</fullName>
    </submittedName>
</protein>
<dbReference type="Pfam" id="PF18924">
    <property type="entry name" value="DUF5674"/>
    <property type="match status" value="1"/>
</dbReference>
<evidence type="ECO:0000313" key="2">
    <source>
        <dbReference type="Proteomes" id="UP000176576"/>
    </source>
</evidence>